<dbReference type="AlphaFoldDB" id="A0A9D7DXF9"/>
<evidence type="ECO:0000313" key="3">
    <source>
        <dbReference type="Proteomes" id="UP000807785"/>
    </source>
</evidence>
<keyword evidence="1" id="KW-0472">Membrane</keyword>
<name>A0A9D7DXF9_9PROT</name>
<dbReference type="Proteomes" id="UP000807785">
    <property type="component" value="Unassembled WGS sequence"/>
</dbReference>
<dbReference type="EMBL" id="JADJEV010000003">
    <property type="protein sequence ID" value="MBK6972643.1"/>
    <property type="molecule type" value="Genomic_DNA"/>
</dbReference>
<comment type="caution">
    <text evidence="2">The sequence shown here is derived from an EMBL/GenBank/DDBJ whole genome shotgun (WGS) entry which is preliminary data.</text>
</comment>
<reference evidence="2" key="1">
    <citation type="submission" date="2020-10" db="EMBL/GenBank/DDBJ databases">
        <title>Connecting structure to function with the recovery of over 1000 high-quality activated sludge metagenome-assembled genomes encoding full-length rRNA genes using long-read sequencing.</title>
        <authorList>
            <person name="Singleton C.M."/>
            <person name="Petriglieri F."/>
            <person name="Kristensen J.M."/>
            <person name="Kirkegaard R.H."/>
            <person name="Michaelsen T.Y."/>
            <person name="Andersen M.H."/>
            <person name="Karst S.M."/>
            <person name="Dueholm M.S."/>
            <person name="Nielsen P.H."/>
            <person name="Albertsen M."/>
        </authorList>
    </citation>
    <scope>NUCLEOTIDE SEQUENCE</scope>
    <source>
        <strain evidence="2">Bjer_18-Q3-R1-45_BAT3C.347</strain>
    </source>
</reference>
<accession>A0A9D7DXF9</accession>
<evidence type="ECO:0000256" key="1">
    <source>
        <dbReference type="SAM" id="Phobius"/>
    </source>
</evidence>
<feature type="transmembrane region" description="Helical" evidence="1">
    <location>
        <begin position="12"/>
        <end position="36"/>
    </location>
</feature>
<gene>
    <name evidence="2" type="ORF">IPH26_06700</name>
</gene>
<keyword evidence="1" id="KW-0812">Transmembrane</keyword>
<organism evidence="2 3">
    <name type="scientific">Candidatus Methylophosphatis roskildensis</name>
    <dbReference type="NCBI Taxonomy" id="2899263"/>
    <lineage>
        <taxon>Bacteria</taxon>
        <taxon>Pseudomonadati</taxon>
        <taxon>Pseudomonadota</taxon>
        <taxon>Betaproteobacteria</taxon>
        <taxon>Nitrosomonadales</taxon>
        <taxon>Sterolibacteriaceae</taxon>
        <taxon>Candidatus Methylophosphatis</taxon>
    </lineage>
</organism>
<evidence type="ECO:0000313" key="2">
    <source>
        <dbReference type="EMBL" id="MBK6972643.1"/>
    </source>
</evidence>
<sequence length="143" mass="15090">MNITRQPKHRSAIAGLAYLEVMVALVLIAMALVPALNALQTDTRGTPALIAVSARDALLRAKMEDVLAKPFDTVNAETFLAGGNTTASVSAALSDAAGPDRRIVILYRTDGSAVSGSDTGLVRVRVAWEVGGTALETLKSKWW</sequence>
<keyword evidence="1" id="KW-1133">Transmembrane helix</keyword>
<protein>
    <submittedName>
        <fullName evidence="2">Uncharacterized protein</fullName>
    </submittedName>
</protein>
<proteinExistence type="predicted"/>